<feature type="transmembrane region" description="Helical" evidence="1">
    <location>
        <begin position="768"/>
        <end position="785"/>
    </location>
</feature>
<dbReference type="RefSeq" id="WP_262687109.1">
    <property type="nucleotide sequence ID" value="NZ_JAOQIO010000099.1"/>
</dbReference>
<keyword evidence="1" id="KW-1133">Transmembrane helix</keyword>
<reference evidence="4 5" key="1">
    <citation type="submission" date="2022-09" db="EMBL/GenBank/DDBJ databases">
        <authorList>
            <person name="Han X.L."/>
            <person name="Wang Q."/>
            <person name="Lu T."/>
        </authorList>
    </citation>
    <scope>NUCLEOTIDE SEQUENCE [LARGE SCALE GENOMIC DNA]</scope>
    <source>
        <strain evidence="4 5">WQ 127069</strain>
    </source>
</reference>
<dbReference type="InterPro" id="IPR013783">
    <property type="entry name" value="Ig-like_fold"/>
</dbReference>
<evidence type="ECO:0000259" key="2">
    <source>
        <dbReference type="Pfam" id="PF20013"/>
    </source>
</evidence>
<sequence length="962" mass="109476">MDSRKPIQQQYFTRDREGVFRTNEGFDTVAKSDGLDSAFIKTTLNPFCVYKAPKELMGRNEENVALYPESLVVFHADNGDMVLSRSCYVGADFTGQRSASFTHQFVVPKERKEAFLREPERILQIDSFQSAYDIREGKVLPELDDIGYNKAVRSRSIDRTELLLSRLGIDQIRYQQLVYAVMASVANKKKNYIVLDTDVTDSAELAKDLLDLIYRSIPYSTRRHLGFMTFSSEPEGKQGLHIVFVEKGGIRQPDRNVEREHLFDFSNQRFINTELPAQEHFLLDTIWKQRHTLDQLDPLFEFIEEALQGTHNQAAVKVQTYYDLHTLYEIEQGNEALYEANRDAALQGIISYVNAETVGSKVRLNQLFVSLLRRDLMNGDFLPSSDYVKYLLQYFAFADEGVKSLLNSCFIILISRAANRSEEGMSEAAQIFDQLLGRDSLFDSVMSGLYTQQAGTAERYVAYRMAKAVTVNALMEEIRFWIQHGESIVQQRFFANEVLKKVKKLLQTDSVHKRLEAANVLYRYFDELPERSGKQQYEDFCGQLKLEIRLDLLDTLQPGNLEFEDIVQLGFMLEKVDQELNSHLDKRQKQTVHLLSTIYKVLLMSKREDSELVKAIDRLDTLDLERIQEYLKKLLFTRVGPEHFSKIAYAFYRPSLGHASGYEAEFDYYGLLEYISSTTHGSHTIYDFLVWSAEDTRFLNMRQVMDANYKAAVSKYFDNHDPRAFRDKEVKQKLLATPNESFVTFFKAVKLRQSGKLVRFAVKNRRKLVRSGLVIAALVILLVVFRNPISMMIAYLGPAPVIVVEALPAEATASTVTLQASANNADPEIKLYVNEQLIGSGKISTTVDLQDGVNVFEFKAVNRGGKSSEVIKKQVSYAMPAPIVTIEATPDTTRNSSIQLKVGAADIHDPSPTIFINGQAVGQTSVSKSVELKTGENIIEIKAANKQGKMSEPILKKIKYEK</sequence>
<evidence type="ECO:0000313" key="4">
    <source>
        <dbReference type="EMBL" id="MCU6796280.1"/>
    </source>
</evidence>
<proteinExistence type="predicted"/>
<comment type="caution">
    <text evidence="4">The sequence shown here is derived from an EMBL/GenBank/DDBJ whole genome shotgun (WGS) entry which is preliminary data.</text>
</comment>
<dbReference type="Pfam" id="PF20013">
    <property type="entry name" value="GAP1-N2"/>
    <property type="match status" value="1"/>
</dbReference>
<keyword evidence="5" id="KW-1185">Reference proteome</keyword>
<dbReference type="Gene3D" id="2.60.40.10">
    <property type="entry name" value="Immunoglobulins"/>
    <property type="match status" value="1"/>
</dbReference>
<dbReference type="EMBL" id="JAOQIO010000099">
    <property type="protein sequence ID" value="MCU6796280.1"/>
    <property type="molecule type" value="Genomic_DNA"/>
</dbReference>
<keyword evidence="1" id="KW-0472">Membrane</keyword>
<keyword evidence="1" id="KW-0812">Transmembrane</keyword>
<feature type="domain" description="GTPase-associated protein 1 N-terminal" evidence="2">
    <location>
        <begin position="7"/>
        <end position="145"/>
    </location>
</feature>
<dbReference type="InterPro" id="IPR045402">
    <property type="entry name" value="GAP1-N2"/>
</dbReference>
<name>A0ABT2UNQ0_9BACL</name>
<organism evidence="4 5">
    <name type="scientific">Paenibacillus baimaensis</name>
    <dbReference type="NCBI Taxonomy" id="2982185"/>
    <lineage>
        <taxon>Bacteria</taxon>
        <taxon>Bacillati</taxon>
        <taxon>Bacillota</taxon>
        <taxon>Bacilli</taxon>
        <taxon>Bacillales</taxon>
        <taxon>Paenibacillaceae</taxon>
        <taxon>Paenibacillus</taxon>
    </lineage>
</organism>
<dbReference type="Pfam" id="PF20014">
    <property type="entry name" value="GAP1-M"/>
    <property type="match status" value="1"/>
</dbReference>
<dbReference type="Proteomes" id="UP001652445">
    <property type="component" value="Unassembled WGS sequence"/>
</dbReference>
<evidence type="ECO:0000259" key="3">
    <source>
        <dbReference type="Pfam" id="PF20014"/>
    </source>
</evidence>
<accession>A0ABT2UNQ0</accession>
<protein>
    <recommendedName>
        <fullName evidence="6">Cadherin-like beta sandwich domain-containing protein</fullName>
    </recommendedName>
</protein>
<dbReference type="InterPro" id="IPR045401">
    <property type="entry name" value="GAP1-M"/>
</dbReference>
<evidence type="ECO:0008006" key="6">
    <source>
        <dbReference type="Google" id="ProtNLM"/>
    </source>
</evidence>
<feature type="domain" description="GTPase-associated protein 1 middle" evidence="3">
    <location>
        <begin position="163"/>
        <end position="266"/>
    </location>
</feature>
<gene>
    <name evidence="4" type="ORF">OB236_29570</name>
</gene>
<evidence type="ECO:0000313" key="5">
    <source>
        <dbReference type="Proteomes" id="UP001652445"/>
    </source>
</evidence>
<evidence type="ECO:0000256" key="1">
    <source>
        <dbReference type="SAM" id="Phobius"/>
    </source>
</evidence>